<accession>A0A6F8ZI81</accession>
<proteinExistence type="predicted"/>
<evidence type="ECO:0000313" key="2">
    <source>
        <dbReference type="Proteomes" id="UP000503399"/>
    </source>
</evidence>
<name>A0A6F8ZI81_9FIRM</name>
<sequence length="77" mass="8852">MHGCADHDRAIWRNRMASPKRFQECHPTRTAISVRPTGRHPIRNFGNSRLARTQRLIMDGLPCPLPFIGSCRVSSRR</sequence>
<dbReference type="EMBL" id="LR778114">
    <property type="protein sequence ID" value="CAB1129476.1"/>
    <property type="molecule type" value="Genomic_DNA"/>
</dbReference>
<gene>
    <name evidence="1" type="ORF">R50_1979</name>
</gene>
<dbReference type="KEGG" id="hfv:R50_1979"/>
<keyword evidence="2" id="KW-1185">Reference proteome</keyword>
<reference evidence="1 2" key="1">
    <citation type="submission" date="2020-02" db="EMBL/GenBank/DDBJ databases">
        <authorList>
            <person name="Hogendoorn C."/>
        </authorList>
    </citation>
    <scope>NUCLEOTIDE SEQUENCE [LARGE SCALE GENOMIC DNA]</scope>
    <source>
        <strain evidence="1">R501</strain>
    </source>
</reference>
<dbReference type="AlphaFoldDB" id="A0A6F8ZI81"/>
<dbReference type="Proteomes" id="UP000503399">
    <property type="component" value="Chromosome"/>
</dbReference>
<organism evidence="1 2">
    <name type="scientific">Candidatus Hydrogenisulfobacillus filiaventi</name>
    <dbReference type="NCBI Taxonomy" id="2707344"/>
    <lineage>
        <taxon>Bacteria</taxon>
        <taxon>Bacillati</taxon>
        <taxon>Bacillota</taxon>
        <taxon>Clostridia</taxon>
        <taxon>Eubacteriales</taxon>
        <taxon>Clostridiales Family XVII. Incertae Sedis</taxon>
        <taxon>Candidatus Hydrogenisulfobacillus</taxon>
    </lineage>
</organism>
<evidence type="ECO:0000313" key="1">
    <source>
        <dbReference type="EMBL" id="CAB1129476.1"/>
    </source>
</evidence>
<protein>
    <submittedName>
        <fullName evidence="1">Uncharacterized protein</fullName>
    </submittedName>
</protein>